<name>A0A061ASF2_CYBFA</name>
<organism evidence="1">
    <name type="scientific">Cyberlindnera fabianii</name>
    <name type="common">Yeast</name>
    <name type="synonym">Hansenula fabianii</name>
    <dbReference type="NCBI Taxonomy" id="36022"/>
    <lineage>
        <taxon>Eukaryota</taxon>
        <taxon>Fungi</taxon>
        <taxon>Dikarya</taxon>
        <taxon>Ascomycota</taxon>
        <taxon>Saccharomycotina</taxon>
        <taxon>Saccharomycetes</taxon>
        <taxon>Phaffomycetales</taxon>
        <taxon>Phaffomycetaceae</taxon>
        <taxon>Cyberlindnera</taxon>
    </lineage>
</organism>
<gene>
    <name evidence="1" type="ORF">CYFA0S_04e03378g</name>
</gene>
<dbReference type="OrthoDB" id="10678537at2759"/>
<dbReference type="AlphaFoldDB" id="A0A061ASF2"/>
<protein>
    <submittedName>
        <fullName evidence="1">CYFA0S04e03378g1_1</fullName>
    </submittedName>
</protein>
<dbReference type="EMBL" id="LK052889">
    <property type="protein sequence ID" value="CDR40090.1"/>
    <property type="molecule type" value="Genomic_DNA"/>
</dbReference>
<proteinExistence type="predicted"/>
<accession>A0A061ASF2</accession>
<evidence type="ECO:0000313" key="1">
    <source>
        <dbReference type="EMBL" id="CDR40090.1"/>
    </source>
</evidence>
<reference evidence="1" key="1">
    <citation type="journal article" date="2014" name="Genome Announc.">
        <title>Genome sequence of the yeast Cyberlindnera fabianii (Hansenula fabianii).</title>
        <authorList>
            <person name="Freel K.C."/>
            <person name="Sarilar V."/>
            <person name="Neuveglise C."/>
            <person name="Devillers H."/>
            <person name="Friedrich A."/>
            <person name="Schacherer J."/>
        </authorList>
    </citation>
    <scope>NUCLEOTIDE SEQUENCE</scope>
    <source>
        <strain evidence="1">YJS4271</strain>
    </source>
</reference>
<dbReference type="VEuPathDB" id="FungiDB:BON22_2405"/>
<sequence>MQLKNYEGHTTQTRAIQDTLGKVQDVSMFRVSWHTKPRHKLQSYENFTNELNTKYPDLVPSGVEFTHLHSEGYVHDPEVIFLRSNCTYSTREKNASKHVTLKNYKRNTYILCPICDPFKVAKEDPERKETAKITIDGKTKYLNRRSPLHEFYNTLGSGYVNHMLNCHGVYRNGVFKQPHLVFAIDKVNSQNINLVTICPYEDINGEPCLEEIPYSTKTGYGFKAYFRHAKCHINERKATGKSQQANRRKHNKDDKIIVPVFKTEFESMTRHLCATDYFDLCTDASLNKLISGWLGENPELESGYAPLSIESPMSGLSPECSTNYSIFSSTPNEEELFVRKLTQEEIAELSNDQLSTLTQETLRFKHYDIPFNLETASMQVQSYAPLSVEETDEVGIQTYLAGNEYASVYDSEVEGDDEFYQTAINFELIDPALTN</sequence>